<dbReference type="CDD" id="cd00739">
    <property type="entry name" value="DHPS"/>
    <property type="match status" value="1"/>
</dbReference>
<reference evidence="11 12" key="1">
    <citation type="submission" date="2020-07" db="EMBL/GenBank/DDBJ databases">
        <title>Halophilic bacteria isolated from french cheeses.</title>
        <authorList>
            <person name="Kothe C.I."/>
            <person name="Farah-Kraiem B."/>
            <person name="Renault P."/>
            <person name="Dridi B."/>
        </authorList>
    </citation>
    <scope>NUCLEOTIDE SEQUENCE [LARGE SCALE GENOMIC DNA]</scope>
    <source>
        <strain evidence="11 12">FME20</strain>
    </source>
</reference>
<dbReference type="PROSITE" id="PS00793">
    <property type="entry name" value="DHPS_2"/>
    <property type="match status" value="1"/>
</dbReference>
<evidence type="ECO:0000256" key="5">
    <source>
        <dbReference type="ARBA" id="ARBA00022679"/>
    </source>
</evidence>
<dbReference type="Gene3D" id="3.20.20.20">
    <property type="entry name" value="Dihydropteroate synthase-like"/>
    <property type="match status" value="1"/>
</dbReference>
<dbReference type="InterPro" id="IPR011005">
    <property type="entry name" value="Dihydropteroate_synth-like_sf"/>
</dbReference>
<comment type="similarity">
    <text evidence="9">Belongs to the DHPS family.</text>
</comment>
<keyword evidence="12" id="KW-1185">Reference proteome</keyword>
<dbReference type="PROSITE" id="PS00792">
    <property type="entry name" value="DHPS_1"/>
    <property type="match status" value="1"/>
</dbReference>
<dbReference type="RefSeq" id="WP_192537992.1">
    <property type="nucleotide sequence ID" value="NZ_JABUZA010000015.1"/>
</dbReference>
<dbReference type="GO" id="GO:0004156">
    <property type="term" value="F:dihydropteroate synthase activity"/>
    <property type="evidence" value="ECO:0007669"/>
    <property type="project" value="UniProtKB-EC"/>
</dbReference>
<evidence type="ECO:0000256" key="1">
    <source>
        <dbReference type="ARBA" id="ARBA00000012"/>
    </source>
</evidence>
<accession>A0ABR9FXR3</accession>
<keyword evidence="7 9" id="KW-0460">Magnesium</keyword>
<comment type="catalytic activity">
    <reaction evidence="1">
        <text>(7,8-dihydropterin-6-yl)methyl diphosphate + 4-aminobenzoate = 7,8-dihydropteroate + diphosphate</text>
        <dbReference type="Rhea" id="RHEA:19949"/>
        <dbReference type="ChEBI" id="CHEBI:17836"/>
        <dbReference type="ChEBI" id="CHEBI:17839"/>
        <dbReference type="ChEBI" id="CHEBI:33019"/>
        <dbReference type="ChEBI" id="CHEBI:72950"/>
        <dbReference type="EC" id="2.5.1.15"/>
    </reaction>
</comment>
<feature type="domain" description="Pterin-binding" evidence="10">
    <location>
        <begin position="13"/>
        <end position="266"/>
    </location>
</feature>
<evidence type="ECO:0000256" key="4">
    <source>
        <dbReference type="ARBA" id="ARBA00012458"/>
    </source>
</evidence>
<dbReference type="PANTHER" id="PTHR20941:SF1">
    <property type="entry name" value="FOLIC ACID SYNTHESIS PROTEIN FOL1"/>
    <property type="match status" value="1"/>
</dbReference>
<name>A0ABR9FXR3_9GAMM</name>
<evidence type="ECO:0000313" key="11">
    <source>
        <dbReference type="EMBL" id="MBE0463434.1"/>
    </source>
</evidence>
<dbReference type="EMBL" id="RRZB01000016">
    <property type="protein sequence ID" value="MBE0463434.1"/>
    <property type="molecule type" value="Genomic_DNA"/>
</dbReference>
<organism evidence="11 12">
    <name type="scientific">Halomonas colorata</name>
    <dbReference type="NCBI Taxonomy" id="2742615"/>
    <lineage>
        <taxon>Bacteria</taxon>
        <taxon>Pseudomonadati</taxon>
        <taxon>Pseudomonadota</taxon>
        <taxon>Gammaproteobacteria</taxon>
        <taxon>Oceanospirillales</taxon>
        <taxon>Halomonadaceae</taxon>
        <taxon>Halomonas</taxon>
    </lineage>
</organism>
<dbReference type="InterPro" id="IPR000489">
    <property type="entry name" value="Pterin-binding_dom"/>
</dbReference>
<evidence type="ECO:0000256" key="3">
    <source>
        <dbReference type="ARBA" id="ARBA00004763"/>
    </source>
</evidence>
<dbReference type="PROSITE" id="PS50972">
    <property type="entry name" value="PTERIN_BINDING"/>
    <property type="match status" value="1"/>
</dbReference>
<sequence>MRCGRHSLDMSFPRVMGILNVTPDSFSDGGRHVALDDALRHAERMLAEGAAIIDVGGESTRPGASALGAQEELDRVAPVVEALVRELDALISVDTSCPLVMRESSALGAGMINDVRALEREGALMAAISSGLPVCLMHRQGEPQDMQQAPSYDQPVEEAVASYLAQRVAECEAAGLRRSRLLLDPGFGFGKTVEHNLRLLKNMDALQSLNLPLLVGMSRKSMIGKVLGRPVEERLAGGLALSAMAVERGAKILRVHDVGPTVDAVNMAWAVLQEGCEMPFNEERHP</sequence>
<evidence type="ECO:0000259" key="10">
    <source>
        <dbReference type="PROSITE" id="PS50972"/>
    </source>
</evidence>
<evidence type="ECO:0000256" key="6">
    <source>
        <dbReference type="ARBA" id="ARBA00022723"/>
    </source>
</evidence>
<comment type="cofactor">
    <cofactor evidence="2 9">
        <name>Mg(2+)</name>
        <dbReference type="ChEBI" id="CHEBI:18420"/>
    </cofactor>
</comment>
<dbReference type="NCBIfam" id="TIGR01496">
    <property type="entry name" value="DHPS"/>
    <property type="match status" value="1"/>
</dbReference>
<comment type="pathway">
    <text evidence="3 9">Cofactor biosynthesis; tetrahydrofolate biosynthesis; 7,8-dihydrofolate from 2-amino-4-hydroxy-6-hydroxymethyl-7,8-dihydropteridine diphosphate and 4-aminobenzoate: step 1/2.</text>
</comment>
<evidence type="ECO:0000256" key="8">
    <source>
        <dbReference type="ARBA" id="ARBA00022909"/>
    </source>
</evidence>
<keyword evidence="6 9" id="KW-0479">Metal-binding</keyword>
<proteinExistence type="inferred from homology"/>
<comment type="caution">
    <text evidence="11">The sequence shown here is derived from an EMBL/GenBank/DDBJ whole genome shotgun (WGS) entry which is preliminary data.</text>
</comment>
<dbReference type="Pfam" id="PF00809">
    <property type="entry name" value="Pterin_bind"/>
    <property type="match status" value="1"/>
</dbReference>
<evidence type="ECO:0000256" key="2">
    <source>
        <dbReference type="ARBA" id="ARBA00001946"/>
    </source>
</evidence>
<evidence type="ECO:0000256" key="9">
    <source>
        <dbReference type="RuleBase" id="RU361205"/>
    </source>
</evidence>
<gene>
    <name evidence="11" type="primary">folP</name>
    <name evidence="11" type="ORF">EI547_08185</name>
</gene>
<dbReference type="EC" id="2.5.1.15" evidence="4 9"/>
<keyword evidence="8 9" id="KW-0289">Folate biosynthesis</keyword>
<dbReference type="InterPro" id="IPR045031">
    <property type="entry name" value="DHP_synth-like"/>
</dbReference>
<protein>
    <recommendedName>
        <fullName evidence="4 9">Dihydropteroate synthase</fullName>
        <shortName evidence="9">DHPS</shortName>
        <ecNumber evidence="4 9">2.5.1.15</ecNumber>
    </recommendedName>
    <alternativeName>
        <fullName evidence="9">Dihydropteroate pyrophosphorylase</fullName>
    </alternativeName>
</protein>
<dbReference type="SUPFAM" id="SSF51717">
    <property type="entry name" value="Dihydropteroate synthetase-like"/>
    <property type="match status" value="1"/>
</dbReference>
<comment type="function">
    <text evidence="9">Catalyzes the condensation of para-aminobenzoate (pABA) with 6-hydroxymethyl-7,8-dihydropterin diphosphate (DHPt-PP) to form 7,8-dihydropteroate (H2Pte), the immediate precursor of folate derivatives.</text>
</comment>
<dbReference type="Proteomes" id="UP001645038">
    <property type="component" value="Unassembled WGS sequence"/>
</dbReference>
<evidence type="ECO:0000313" key="12">
    <source>
        <dbReference type="Proteomes" id="UP001645038"/>
    </source>
</evidence>
<dbReference type="InterPro" id="IPR006390">
    <property type="entry name" value="DHP_synth_dom"/>
</dbReference>
<dbReference type="PANTHER" id="PTHR20941">
    <property type="entry name" value="FOLATE SYNTHESIS PROTEINS"/>
    <property type="match status" value="1"/>
</dbReference>
<keyword evidence="5 9" id="KW-0808">Transferase</keyword>
<evidence type="ECO:0000256" key="7">
    <source>
        <dbReference type="ARBA" id="ARBA00022842"/>
    </source>
</evidence>